<comment type="subcellular location">
    <subcellularLocation>
        <location evidence="2">Cytoplasm</location>
    </subcellularLocation>
</comment>
<dbReference type="Gene3D" id="3.30.460.10">
    <property type="entry name" value="Beta Polymerase, domain 2"/>
    <property type="match status" value="1"/>
</dbReference>
<dbReference type="InterPro" id="IPR004394">
    <property type="entry name" value="Iojap/RsfS/C7orf30"/>
</dbReference>
<proteinExistence type="inferred from homology"/>
<dbReference type="HAMAP" id="MF_01477">
    <property type="entry name" value="Iojap_RsfS"/>
    <property type="match status" value="1"/>
</dbReference>
<keyword evidence="2" id="KW-0810">Translation regulation</keyword>
<dbReference type="GO" id="GO:0043023">
    <property type="term" value="F:ribosomal large subunit binding"/>
    <property type="evidence" value="ECO:0007669"/>
    <property type="project" value="TreeGrafter"/>
</dbReference>
<name>R4YJV5_OLEAN</name>
<keyword evidence="2" id="KW-0678">Repressor</keyword>
<comment type="subunit">
    <text evidence="2">Interacts with ribosomal protein uL14 (rplN).</text>
</comment>
<accession>R4YJV5</accession>
<gene>
    <name evidence="2" type="primary">rsfS</name>
    <name evidence="3" type="ORF">OLEAN_C05250</name>
</gene>
<dbReference type="OrthoDB" id="9793681at2"/>
<reference evidence="3 4" key="1">
    <citation type="journal article" date="2013" name="Nat. Commun.">
        <title>Genome sequence and functional genomic analysis of the oil-degrading bacterium Oleispira antarctica.</title>
        <authorList>
            <person name="Kube M."/>
            <person name="Chernikova T.N."/>
            <person name="Al-Ramahi Y."/>
            <person name="Beloqui A."/>
            <person name="Lopez-Cortez N."/>
            <person name="Guazzaroni M.E."/>
            <person name="Heipieper H.J."/>
            <person name="Klages S."/>
            <person name="Kotsyurbenko O.R."/>
            <person name="Langer I."/>
            <person name="Nechitaylo T.Y."/>
            <person name="Lunsdorf H."/>
            <person name="Fernandez M."/>
            <person name="Juarez S."/>
            <person name="Ciordia S."/>
            <person name="Singer A."/>
            <person name="Kagan O."/>
            <person name="Egorova O."/>
            <person name="Petit P.A."/>
            <person name="Stogios P."/>
            <person name="Kim Y."/>
            <person name="Tchigvintsev A."/>
            <person name="Flick R."/>
            <person name="Denaro R."/>
            <person name="Genovese M."/>
            <person name="Albar J.P."/>
            <person name="Reva O.N."/>
            <person name="Martinez-Gomariz M."/>
            <person name="Tran H."/>
            <person name="Ferrer M."/>
            <person name="Savchenko A."/>
            <person name="Yakunin A.F."/>
            <person name="Yakimov M.M."/>
            <person name="Golyshina O.V."/>
            <person name="Reinhardt R."/>
            <person name="Golyshin P.N."/>
        </authorList>
    </citation>
    <scope>NUCLEOTIDE SEQUENCE [LARGE SCALE GENOMIC DNA]</scope>
</reference>
<dbReference type="GO" id="GO:0005737">
    <property type="term" value="C:cytoplasm"/>
    <property type="evidence" value="ECO:0007669"/>
    <property type="project" value="UniProtKB-SubCell"/>
</dbReference>
<comment type="function">
    <text evidence="2">Functions as a ribosomal silencing factor. Interacts with ribosomal protein uL14 (rplN), blocking formation of intersubunit bridge B8. Prevents association of the 30S and 50S ribosomal subunits and the formation of functional ribosomes, thus repressing translation.</text>
</comment>
<dbReference type="InterPro" id="IPR043519">
    <property type="entry name" value="NT_sf"/>
</dbReference>
<keyword evidence="2" id="KW-0963">Cytoplasm</keyword>
<comment type="similarity">
    <text evidence="1 2">Belongs to the Iojap/RsfS family.</text>
</comment>
<evidence type="ECO:0000256" key="1">
    <source>
        <dbReference type="ARBA" id="ARBA00010574"/>
    </source>
</evidence>
<sequence length="121" mass="13429">MQTEEIKQLVINALEDLKAKDITVIDVRGRTSVTDYMILATGTSKKHAQAVCDNASAEAKAKGLKPLGAEGRDSSDWMLLDLGDVIVHVMTEQARHFYDLERLWGEPSEAQEVQKSQEDAE</sequence>
<dbReference type="STRING" id="698738.OLEAN_C05250"/>
<dbReference type="GO" id="GO:0017148">
    <property type="term" value="P:negative regulation of translation"/>
    <property type="evidence" value="ECO:0007669"/>
    <property type="project" value="UniProtKB-UniRule"/>
</dbReference>
<dbReference type="PANTHER" id="PTHR21043:SF0">
    <property type="entry name" value="MITOCHONDRIAL ASSEMBLY OF RIBOSOMAL LARGE SUBUNIT PROTEIN 1"/>
    <property type="match status" value="1"/>
</dbReference>
<evidence type="ECO:0000313" key="4">
    <source>
        <dbReference type="Proteomes" id="UP000032749"/>
    </source>
</evidence>
<dbReference type="HOGENOM" id="CLU_092688_6_1_6"/>
<dbReference type="PATRIC" id="fig|698738.3.peg.541"/>
<dbReference type="AlphaFoldDB" id="R4YJV5"/>
<dbReference type="Proteomes" id="UP000032749">
    <property type="component" value="Chromosome"/>
</dbReference>
<organism evidence="3 4">
    <name type="scientific">Oleispira antarctica RB-8</name>
    <dbReference type="NCBI Taxonomy" id="698738"/>
    <lineage>
        <taxon>Bacteria</taxon>
        <taxon>Pseudomonadati</taxon>
        <taxon>Pseudomonadota</taxon>
        <taxon>Gammaproteobacteria</taxon>
        <taxon>Oceanospirillales</taxon>
        <taxon>Oceanospirillaceae</taxon>
        <taxon>Oleispira</taxon>
    </lineage>
</organism>
<dbReference type="SUPFAM" id="SSF81301">
    <property type="entry name" value="Nucleotidyltransferase"/>
    <property type="match status" value="1"/>
</dbReference>
<dbReference type="GO" id="GO:0042256">
    <property type="term" value="P:cytosolic ribosome assembly"/>
    <property type="evidence" value="ECO:0007669"/>
    <property type="project" value="UniProtKB-UniRule"/>
</dbReference>
<dbReference type="GO" id="GO:0090071">
    <property type="term" value="P:negative regulation of ribosome biogenesis"/>
    <property type="evidence" value="ECO:0007669"/>
    <property type="project" value="UniProtKB-UniRule"/>
</dbReference>
<evidence type="ECO:0000256" key="2">
    <source>
        <dbReference type="HAMAP-Rule" id="MF_01477"/>
    </source>
</evidence>
<dbReference type="Pfam" id="PF02410">
    <property type="entry name" value="RsfS"/>
    <property type="match status" value="1"/>
</dbReference>
<dbReference type="KEGG" id="oai:OLEAN_C05250"/>
<protein>
    <recommendedName>
        <fullName evidence="2">Ribosomal silencing factor RsfS</fullName>
    </recommendedName>
</protein>
<dbReference type="PANTHER" id="PTHR21043">
    <property type="entry name" value="IOJAP SUPERFAMILY ORTHOLOG"/>
    <property type="match status" value="1"/>
</dbReference>
<dbReference type="NCBIfam" id="TIGR00090">
    <property type="entry name" value="rsfS_iojap_ybeB"/>
    <property type="match status" value="1"/>
</dbReference>
<evidence type="ECO:0000313" key="3">
    <source>
        <dbReference type="EMBL" id="CCK74701.1"/>
    </source>
</evidence>
<keyword evidence="4" id="KW-1185">Reference proteome</keyword>
<dbReference type="EMBL" id="FO203512">
    <property type="protein sequence ID" value="CCK74701.1"/>
    <property type="molecule type" value="Genomic_DNA"/>
</dbReference>